<evidence type="ECO:0000259" key="4">
    <source>
        <dbReference type="PROSITE" id="PS50041"/>
    </source>
</evidence>
<keyword evidence="3" id="KW-0472">Membrane</keyword>
<evidence type="ECO:0000256" key="2">
    <source>
        <dbReference type="ARBA" id="ARBA00023157"/>
    </source>
</evidence>
<dbReference type="Ensembl" id="ENSMMOT00000021585.1">
    <property type="protein sequence ID" value="ENSMMOP00000021229.1"/>
    <property type="gene ID" value="ENSMMOG00000016141.1"/>
</dbReference>
<keyword evidence="2" id="KW-1015">Disulfide bond</keyword>
<dbReference type="InterPro" id="IPR016187">
    <property type="entry name" value="CTDL_fold"/>
</dbReference>
<dbReference type="InterPro" id="IPR018378">
    <property type="entry name" value="C-type_lectin_CS"/>
</dbReference>
<dbReference type="Proteomes" id="UP000261620">
    <property type="component" value="Unplaced"/>
</dbReference>
<dbReference type="InterPro" id="IPR016186">
    <property type="entry name" value="C-type_lectin-like/link_sf"/>
</dbReference>
<keyword evidence="3" id="KW-1133">Transmembrane helix</keyword>
<keyword evidence="3" id="KW-0812">Transmembrane</keyword>
<dbReference type="OMA" id="CTTENFW"/>
<accession>A0A3Q3X743</accession>
<reference evidence="5" key="2">
    <citation type="submission" date="2025-09" db="UniProtKB">
        <authorList>
            <consortium name="Ensembl"/>
        </authorList>
    </citation>
    <scope>IDENTIFICATION</scope>
</reference>
<dbReference type="Pfam" id="PF00059">
    <property type="entry name" value="Lectin_C"/>
    <property type="match status" value="1"/>
</dbReference>
<proteinExistence type="predicted"/>
<organism evidence="5 6">
    <name type="scientific">Mola mola</name>
    <name type="common">Ocean sunfish</name>
    <name type="synonym">Tetraodon mola</name>
    <dbReference type="NCBI Taxonomy" id="94237"/>
    <lineage>
        <taxon>Eukaryota</taxon>
        <taxon>Metazoa</taxon>
        <taxon>Chordata</taxon>
        <taxon>Craniata</taxon>
        <taxon>Vertebrata</taxon>
        <taxon>Euteleostomi</taxon>
        <taxon>Actinopterygii</taxon>
        <taxon>Neopterygii</taxon>
        <taxon>Teleostei</taxon>
        <taxon>Neoteleostei</taxon>
        <taxon>Acanthomorphata</taxon>
        <taxon>Eupercaria</taxon>
        <taxon>Tetraodontiformes</taxon>
        <taxon>Molidae</taxon>
        <taxon>Mola</taxon>
    </lineage>
</organism>
<dbReference type="PROSITE" id="PS00615">
    <property type="entry name" value="C_TYPE_LECTIN_1"/>
    <property type="match status" value="1"/>
</dbReference>
<reference evidence="5" key="1">
    <citation type="submission" date="2025-08" db="UniProtKB">
        <authorList>
            <consortium name="Ensembl"/>
        </authorList>
    </citation>
    <scope>IDENTIFICATION</scope>
</reference>
<dbReference type="GO" id="GO:0030246">
    <property type="term" value="F:carbohydrate binding"/>
    <property type="evidence" value="ECO:0007669"/>
    <property type="project" value="UniProtKB-KW"/>
</dbReference>
<keyword evidence="1" id="KW-0430">Lectin</keyword>
<dbReference type="InterPro" id="IPR050111">
    <property type="entry name" value="C-type_lectin/snaclec_domain"/>
</dbReference>
<protein>
    <recommendedName>
        <fullName evidence="4">C-type lectin domain-containing protein</fullName>
    </recommendedName>
</protein>
<dbReference type="CDD" id="cd03590">
    <property type="entry name" value="CLECT_DC-SIGN_like"/>
    <property type="match status" value="1"/>
</dbReference>
<dbReference type="AlphaFoldDB" id="A0A3Q3X743"/>
<dbReference type="InterPro" id="IPR001304">
    <property type="entry name" value="C-type_lectin-like"/>
</dbReference>
<name>A0A3Q3X743_MOLML</name>
<keyword evidence="6" id="KW-1185">Reference proteome</keyword>
<dbReference type="SUPFAM" id="SSF56436">
    <property type="entry name" value="C-type lectin-like"/>
    <property type="match status" value="1"/>
</dbReference>
<evidence type="ECO:0000256" key="3">
    <source>
        <dbReference type="SAM" id="Phobius"/>
    </source>
</evidence>
<dbReference type="SMART" id="SM00034">
    <property type="entry name" value="CLECT"/>
    <property type="match status" value="1"/>
</dbReference>
<dbReference type="Gene3D" id="3.10.100.10">
    <property type="entry name" value="Mannose-Binding Protein A, subunit A"/>
    <property type="match status" value="1"/>
</dbReference>
<dbReference type="STRING" id="94237.ENSMMOP00000021229"/>
<sequence length="191" mass="22293">CSCTLLSAANSQNCAKSYLHVPMRLYKSIQSKTKFYRLVAVSFGLLCILQVVLNISLRIHLYHYVQQGWMYFPTTLYYVSSSKNSWFAGRKDCQQRGADLVIINSKEEQNFTGQFHTNTWIGLSMSQNEKTWKWVDGTPLIHSYWKPGEPNNYNGINEDCVELQSRSLKKHWNDLFCGHSLFWICEKKIIF</sequence>
<dbReference type="PROSITE" id="PS50041">
    <property type="entry name" value="C_TYPE_LECTIN_2"/>
    <property type="match status" value="1"/>
</dbReference>
<evidence type="ECO:0000313" key="5">
    <source>
        <dbReference type="Ensembl" id="ENSMMOP00000021229.1"/>
    </source>
</evidence>
<dbReference type="PANTHER" id="PTHR22803">
    <property type="entry name" value="MANNOSE, PHOSPHOLIPASE, LECTIN RECEPTOR RELATED"/>
    <property type="match status" value="1"/>
</dbReference>
<evidence type="ECO:0000256" key="1">
    <source>
        <dbReference type="ARBA" id="ARBA00022734"/>
    </source>
</evidence>
<feature type="transmembrane region" description="Helical" evidence="3">
    <location>
        <begin position="35"/>
        <end position="57"/>
    </location>
</feature>
<evidence type="ECO:0000313" key="6">
    <source>
        <dbReference type="Proteomes" id="UP000261620"/>
    </source>
</evidence>
<feature type="domain" description="C-type lectin" evidence="4">
    <location>
        <begin position="72"/>
        <end position="186"/>
    </location>
</feature>
<dbReference type="InterPro" id="IPR033989">
    <property type="entry name" value="CD209-like_CTLD"/>
</dbReference>